<dbReference type="InterPro" id="IPR036390">
    <property type="entry name" value="WH_DNA-bd_sf"/>
</dbReference>
<evidence type="ECO:0000256" key="1">
    <source>
        <dbReference type="SAM" id="MobiDB-lite"/>
    </source>
</evidence>
<reference evidence="3 4" key="1">
    <citation type="submission" date="2018-03" db="EMBL/GenBank/DDBJ databases">
        <title>Genomic Encyclopedia of Archaeal and Bacterial Type Strains, Phase II (KMG-II): from individual species to whole genera.</title>
        <authorList>
            <person name="Goeker M."/>
        </authorList>
    </citation>
    <scope>NUCLEOTIDE SEQUENCE [LARGE SCALE GENOMIC DNA]</scope>
    <source>
        <strain evidence="3 4">DSM 45601</strain>
    </source>
</reference>
<dbReference type="InterPro" id="IPR005149">
    <property type="entry name" value="Tscrpt_reg_PadR_N"/>
</dbReference>
<organism evidence="3 4">
    <name type="scientific">Allonocardiopsis opalescens</name>
    <dbReference type="NCBI Taxonomy" id="1144618"/>
    <lineage>
        <taxon>Bacteria</taxon>
        <taxon>Bacillati</taxon>
        <taxon>Actinomycetota</taxon>
        <taxon>Actinomycetes</taxon>
        <taxon>Streptosporangiales</taxon>
        <taxon>Allonocardiopsis</taxon>
    </lineage>
</organism>
<feature type="compositionally biased region" description="Pro residues" evidence="1">
    <location>
        <begin position="194"/>
        <end position="203"/>
    </location>
</feature>
<dbReference type="AlphaFoldDB" id="A0A2T0QA40"/>
<dbReference type="RefSeq" id="WP_106242490.1">
    <property type="nucleotide sequence ID" value="NZ_PVZC01000002.1"/>
</dbReference>
<dbReference type="PANTHER" id="PTHR33169">
    <property type="entry name" value="PADR-FAMILY TRANSCRIPTIONAL REGULATOR"/>
    <property type="match status" value="1"/>
</dbReference>
<feature type="region of interest" description="Disordered" evidence="1">
    <location>
        <begin position="183"/>
        <end position="203"/>
    </location>
</feature>
<evidence type="ECO:0000313" key="4">
    <source>
        <dbReference type="Proteomes" id="UP000237846"/>
    </source>
</evidence>
<protein>
    <submittedName>
        <fullName evidence="3">PadR family transcriptional regulator</fullName>
    </submittedName>
</protein>
<dbReference type="Proteomes" id="UP000237846">
    <property type="component" value="Unassembled WGS sequence"/>
</dbReference>
<dbReference type="OrthoDB" id="8443918at2"/>
<proteinExistence type="predicted"/>
<dbReference type="Gene3D" id="1.10.10.10">
    <property type="entry name" value="Winged helix-like DNA-binding domain superfamily/Winged helix DNA-binding domain"/>
    <property type="match status" value="1"/>
</dbReference>
<feature type="domain" description="Transcription regulator PadR N-terminal" evidence="2">
    <location>
        <begin position="15"/>
        <end position="89"/>
    </location>
</feature>
<name>A0A2T0QA40_9ACTN</name>
<dbReference type="InterPro" id="IPR052509">
    <property type="entry name" value="Metal_resp_DNA-bind_regulator"/>
</dbReference>
<sequence>MSGRASTRDLVELTVLALLTRGPQHPYALHRQIREYRKDYVTGLPRSLYHAVERLAEAEFIAAVETSRAGRRPERTVYELTDEGRAELRDRLRVRLETPVADPAPFTAALSLLGVLSPAEAGRALATRAAGLDGRIAAVEATLAGLSAVLPRLLLIEHEFERARLTAERDWVRGLLGELERGELDLDPARAEPPGGPPPEGGR</sequence>
<accession>A0A2T0QA40</accession>
<gene>
    <name evidence="3" type="ORF">CLV72_102311</name>
</gene>
<dbReference type="InterPro" id="IPR036388">
    <property type="entry name" value="WH-like_DNA-bd_sf"/>
</dbReference>
<comment type="caution">
    <text evidence="3">The sequence shown here is derived from an EMBL/GenBank/DDBJ whole genome shotgun (WGS) entry which is preliminary data.</text>
</comment>
<dbReference type="SUPFAM" id="SSF46785">
    <property type="entry name" value="Winged helix' DNA-binding domain"/>
    <property type="match status" value="1"/>
</dbReference>
<dbReference type="EMBL" id="PVZC01000002">
    <property type="protein sequence ID" value="PRY00680.1"/>
    <property type="molecule type" value="Genomic_DNA"/>
</dbReference>
<evidence type="ECO:0000259" key="2">
    <source>
        <dbReference type="Pfam" id="PF03551"/>
    </source>
</evidence>
<evidence type="ECO:0000313" key="3">
    <source>
        <dbReference type="EMBL" id="PRY00680.1"/>
    </source>
</evidence>
<dbReference type="Pfam" id="PF03551">
    <property type="entry name" value="PadR"/>
    <property type="match status" value="1"/>
</dbReference>
<keyword evidence="4" id="KW-1185">Reference proteome</keyword>
<dbReference type="PANTHER" id="PTHR33169:SF14">
    <property type="entry name" value="TRANSCRIPTIONAL REGULATOR RV3488"/>
    <property type="match status" value="1"/>
</dbReference>